<dbReference type="EMBL" id="CAJPVJ010005137">
    <property type="protein sequence ID" value="CAG2169276.1"/>
    <property type="molecule type" value="Genomic_DNA"/>
</dbReference>
<sequence>MSEQFFMFFTKTGSKSIPRMGRRADNSLWSSMIPSHSSYNRKVMEALLDRYNEKKSTESENSMTENDDQMNTSSEFLNDFHNE</sequence>
<feature type="compositionally biased region" description="Polar residues" evidence="1">
    <location>
        <begin position="59"/>
        <end position="76"/>
    </location>
</feature>
<keyword evidence="3" id="KW-1185">Reference proteome</keyword>
<gene>
    <name evidence="2" type="ORF">ONB1V03_LOCUS8755</name>
</gene>
<evidence type="ECO:0000313" key="2">
    <source>
        <dbReference type="EMBL" id="CAD7652089.1"/>
    </source>
</evidence>
<dbReference type="Proteomes" id="UP000728032">
    <property type="component" value="Unassembled WGS sequence"/>
</dbReference>
<proteinExistence type="predicted"/>
<evidence type="ECO:0000256" key="1">
    <source>
        <dbReference type="SAM" id="MobiDB-lite"/>
    </source>
</evidence>
<accession>A0A7R9M1Y8</accession>
<dbReference type="OrthoDB" id="10060468at2759"/>
<dbReference type="AlphaFoldDB" id="A0A7R9M1Y8"/>
<name>A0A7R9M1Y8_9ACAR</name>
<organism evidence="2">
    <name type="scientific">Oppiella nova</name>
    <dbReference type="NCBI Taxonomy" id="334625"/>
    <lineage>
        <taxon>Eukaryota</taxon>
        <taxon>Metazoa</taxon>
        <taxon>Ecdysozoa</taxon>
        <taxon>Arthropoda</taxon>
        <taxon>Chelicerata</taxon>
        <taxon>Arachnida</taxon>
        <taxon>Acari</taxon>
        <taxon>Acariformes</taxon>
        <taxon>Sarcoptiformes</taxon>
        <taxon>Oribatida</taxon>
        <taxon>Brachypylina</taxon>
        <taxon>Oppioidea</taxon>
        <taxon>Oppiidae</taxon>
        <taxon>Oppiella</taxon>
    </lineage>
</organism>
<dbReference type="EMBL" id="OC919962">
    <property type="protein sequence ID" value="CAD7652089.1"/>
    <property type="molecule type" value="Genomic_DNA"/>
</dbReference>
<protein>
    <submittedName>
        <fullName evidence="2">Uncharacterized protein</fullName>
    </submittedName>
</protein>
<reference evidence="2" key="1">
    <citation type="submission" date="2020-11" db="EMBL/GenBank/DDBJ databases">
        <authorList>
            <person name="Tran Van P."/>
        </authorList>
    </citation>
    <scope>NUCLEOTIDE SEQUENCE</scope>
</reference>
<feature type="region of interest" description="Disordered" evidence="1">
    <location>
        <begin position="51"/>
        <end position="83"/>
    </location>
</feature>
<evidence type="ECO:0000313" key="3">
    <source>
        <dbReference type="Proteomes" id="UP000728032"/>
    </source>
</evidence>